<evidence type="ECO:0000256" key="4">
    <source>
        <dbReference type="ARBA" id="ARBA00016397"/>
    </source>
</evidence>
<dbReference type="CTD" id="55166"/>
<feature type="compositionally biased region" description="Basic and acidic residues" evidence="8">
    <location>
        <begin position="32"/>
        <end position="56"/>
    </location>
</feature>
<dbReference type="OrthoDB" id="8927710at2759"/>
<organism evidence="9 10">
    <name type="scientific">Chrysochloris asiatica</name>
    <name type="common">Cape golden mole</name>
    <dbReference type="NCBI Taxonomy" id="185453"/>
    <lineage>
        <taxon>Eukaryota</taxon>
        <taxon>Metazoa</taxon>
        <taxon>Chordata</taxon>
        <taxon>Craniata</taxon>
        <taxon>Vertebrata</taxon>
        <taxon>Euteleostomi</taxon>
        <taxon>Mammalia</taxon>
        <taxon>Eutheria</taxon>
        <taxon>Afrotheria</taxon>
        <taxon>Chrysochloridae</taxon>
        <taxon>Chrysochlorinae</taxon>
        <taxon>Chrysochloris</taxon>
    </lineage>
</organism>
<dbReference type="GeneID" id="102811477"/>
<dbReference type="PANTHER" id="PTHR31345">
    <property type="entry name" value="CENTROMERE PROTEIN Q"/>
    <property type="match status" value="1"/>
</dbReference>
<dbReference type="PANTHER" id="PTHR31345:SF3">
    <property type="entry name" value="CENTROMERE PROTEIN Q"/>
    <property type="match status" value="1"/>
</dbReference>
<feature type="compositionally biased region" description="Basic residues" evidence="8">
    <location>
        <begin position="8"/>
        <end position="22"/>
    </location>
</feature>
<dbReference type="Proteomes" id="UP000504623">
    <property type="component" value="Unplaced"/>
</dbReference>
<accession>A0A9B0THN5</accession>
<dbReference type="InterPro" id="IPR025212">
    <property type="entry name" value="CAD_CENP-Q"/>
</dbReference>
<keyword evidence="6" id="KW-0539">Nucleus</keyword>
<evidence type="ECO:0000256" key="6">
    <source>
        <dbReference type="ARBA" id="ARBA00023242"/>
    </source>
</evidence>
<sequence length="265" mass="31038">MPDQTNASKKKSQQLKRNRKRKIYEEDELSENEVRNIVRKQQPEHLSSEGKTKDTNLKQIRIAPNKRKTWKPLSKTNREQLQTMMESIIITILSHTMEENEKIQYHLNFLKKRLLQLCETLKVPPRNLKNITDVSSLLKMEKEQHRANEEGLALLQEEVDKMVETTESVTRNIQSLQHKIQIITTELEEEEEKAKEILHIDHHGILCLPELPQESLKAPILQEEILALVPNKNALLKDLETLHKSTQMKNMLTFIEETYNKLDAS</sequence>
<comment type="similarity">
    <text evidence="3">Belongs to the CENP-Q/OKP1 family.</text>
</comment>
<feature type="region of interest" description="Disordered" evidence="8">
    <location>
        <begin position="1"/>
        <end position="57"/>
    </location>
</feature>
<evidence type="ECO:0000256" key="2">
    <source>
        <dbReference type="ARBA" id="ARBA00004584"/>
    </source>
</evidence>
<keyword evidence="5" id="KW-0158">Chromosome</keyword>
<dbReference type="RefSeq" id="XP_006860599.1">
    <property type="nucleotide sequence ID" value="XM_006860537.1"/>
</dbReference>
<dbReference type="GO" id="GO:0005634">
    <property type="term" value="C:nucleus"/>
    <property type="evidence" value="ECO:0007669"/>
    <property type="project" value="UniProtKB-SubCell"/>
</dbReference>
<name>A0A9B0THN5_CHRAS</name>
<evidence type="ECO:0000313" key="10">
    <source>
        <dbReference type="RefSeq" id="XP_006860599.1"/>
    </source>
</evidence>
<evidence type="ECO:0000313" key="9">
    <source>
        <dbReference type="Proteomes" id="UP000504623"/>
    </source>
</evidence>
<keyword evidence="7" id="KW-0137">Centromere</keyword>
<gene>
    <name evidence="10" type="primary">CENPQ</name>
</gene>
<protein>
    <recommendedName>
        <fullName evidence="4">Centromere protein Q</fullName>
    </recommendedName>
</protein>
<comment type="subcellular location">
    <subcellularLocation>
        <location evidence="2">Chromosome</location>
        <location evidence="2">Centromere</location>
    </subcellularLocation>
    <subcellularLocation>
        <location evidence="1">Nucleus</location>
    </subcellularLocation>
</comment>
<evidence type="ECO:0000256" key="8">
    <source>
        <dbReference type="SAM" id="MobiDB-lite"/>
    </source>
</evidence>
<evidence type="ECO:0000256" key="3">
    <source>
        <dbReference type="ARBA" id="ARBA00008191"/>
    </source>
</evidence>
<reference evidence="10" key="1">
    <citation type="submission" date="2025-08" db="UniProtKB">
        <authorList>
            <consortium name="RefSeq"/>
        </authorList>
    </citation>
    <scope>IDENTIFICATION</scope>
    <source>
        <tissue evidence="10">Spleen</tissue>
    </source>
</reference>
<dbReference type="AlphaFoldDB" id="A0A9B0THN5"/>
<proteinExistence type="inferred from homology"/>
<keyword evidence="9" id="KW-1185">Reference proteome</keyword>
<evidence type="ECO:0000256" key="7">
    <source>
        <dbReference type="ARBA" id="ARBA00023328"/>
    </source>
</evidence>
<evidence type="ECO:0000256" key="5">
    <source>
        <dbReference type="ARBA" id="ARBA00022454"/>
    </source>
</evidence>
<dbReference type="GO" id="GO:0000775">
    <property type="term" value="C:chromosome, centromeric region"/>
    <property type="evidence" value="ECO:0007669"/>
    <property type="project" value="UniProtKB-SubCell"/>
</dbReference>
<dbReference type="Pfam" id="PF13094">
    <property type="entry name" value="CENP-Q"/>
    <property type="match status" value="1"/>
</dbReference>
<evidence type="ECO:0000256" key="1">
    <source>
        <dbReference type="ARBA" id="ARBA00004123"/>
    </source>
</evidence>